<dbReference type="EMBL" id="NWGY01000010">
    <property type="protein sequence ID" value="MDV3664174.1"/>
    <property type="molecule type" value="Genomic_DNA"/>
</dbReference>
<evidence type="ECO:0000313" key="1">
    <source>
        <dbReference type="EMBL" id="MDV3664174.1"/>
    </source>
</evidence>
<dbReference type="RefSeq" id="WP_407494605.1">
    <property type="nucleotide sequence ID" value="NZ_JBJDJM010000003.1"/>
</dbReference>
<name>A0AAE4P1F7_9FLAO</name>
<evidence type="ECO:0000313" key="2">
    <source>
        <dbReference type="Proteomes" id="UP001189000"/>
    </source>
</evidence>
<protein>
    <submittedName>
        <fullName evidence="1">Uncharacterized protein</fullName>
    </submittedName>
</protein>
<dbReference type="Proteomes" id="UP001189000">
    <property type="component" value="Unassembled WGS sequence"/>
</dbReference>
<sequence length="298" mass="34898">MNENMDAFDHLEYFKYLDDDSSLAEIKRETMLEFHILEGNNIISIDYRTGIYKTHAYDFEANKPFINTVDIVNVIGLYLEGEKSDIIISEFDKEFKAYIQKGQDVNILLNNLKFLLRDLSRREYTNFNNLSYIYRALDKISAHIKKKYGFDCELSFKKNQSHILIEKPLPHSYKWKDSDTTSLKKLYTMLSEEPKIIDCSEETFIKAFSLSEVEDGIKWCAIGKNGQYSKQSLIQFISHLMSHQLILNKETEHLFNKALKYVFRDNKGEQIKNLSISKSNSSHRPTGWGRIENILNNL</sequence>
<accession>A0AAE4P1F7</accession>
<reference evidence="1" key="1">
    <citation type="submission" date="2023-02" db="EMBL/GenBank/DDBJ databases">
        <title>Elizabethkingia anophelis draft genomes.</title>
        <authorList>
            <person name="Nicholson A.C."/>
            <person name="Whitney A.M."/>
            <person name="Humrighouse B.W."/>
            <person name="Villarma A."/>
            <person name="Bell M."/>
            <person name="Mcquiston J."/>
        </authorList>
    </citation>
    <scope>NUCLEOTIDE SEQUENCE</scope>
    <source>
        <strain evidence="1">B4955</strain>
    </source>
</reference>
<comment type="caution">
    <text evidence="1">The sequence shown here is derived from an EMBL/GenBank/DDBJ whole genome shotgun (WGS) entry which is preliminary data.</text>
</comment>
<proteinExistence type="predicted"/>
<organism evidence="1 2">
    <name type="scientific">Elizabethkingia anophelis</name>
    <dbReference type="NCBI Taxonomy" id="1117645"/>
    <lineage>
        <taxon>Bacteria</taxon>
        <taxon>Pseudomonadati</taxon>
        <taxon>Bacteroidota</taxon>
        <taxon>Flavobacteriia</taxon>
        <taxon>Flavobacteriales</taxon>
        <taxon>Weeksellaceae</taxon>
        <taxon>Elizabethkingia</taxon>
    </lineage>
</organism>
<dbReference type="AlphaFoldDB" id="A0AAE4P1F7"/>
<gene>
    <name evidence="1" type="ORF">CMU51_08900</name>
</gene>